<accession>A0A699INQ7</accession>
<feature type="domain" description="CCHC-type" evidence="3">
    <location>
        <begin position="550"/>
        <end position="563"/>
    </location>
</feature>
<gene>
    <name evidence="4" type="ORF">Tci_544944</name>
</gene>
<proteinExistence type="predicted"/>
<dbReference type="GO" id="GO:0008270">
    <property type="term" value="F:zinc ion binding"/>
    <property type="evidence" value="ECO:0007669"/>
    <property type="project" value="UniProtKB-KW"/>
</dbReference>
<comment type="caution">
    <text evidence="4">The sequence shown here is derived from an EMBL/GenBank/DDBJ whole genome shotgun (WGS) entry which is preliminary data.</text>
</comment>
<evidence type="ECO:0000256" key="1">
    <source>
        <dbReference type="PROSITE-ProRule" id="PRU00047"/>
    </source>
</evidence>
<feature type="compositionally biased region" description="Polar residues" evidence="2">
    <location>
        <begin position="188"/>
        <end position="197"/>
    </location>
</feature>
<evidence type="ECO:0000259" key="3">
    <source>
        <dbReference type="PROSITE" id="PS50158"/>
    </source>
</evidence>
<feature type="region of interest" description="Disordered" evidence="2">
    <location>
        <begin position="161"/>
        <end position="258"/>
    </location>
</feature>
<protein>
    <recommendedName>
        <fullName evidence="3">CCHC-type domain-containing protein</fullName>
    </recommendedName>
</protein>
<keyword evidence="1" id="KW-0863">Zinc-finger</keyword>
<feature type="compositionally biased region" description="Polar residues" evidence="2">
    <location>
        <begin position="206"/>
        <end position="216"/>
    </location>
</feature>
<name>A0A699INQ7_TANCI</name>
<reference evidence="4" key="1">
    <citation type="journal article" date="2019" name="Sci. Rep.">
        <title>Draft genome of Tanacetum cinerariifolium, the natural source of mosquito coil.</title>
        <authorList>
            <person name="Yamashiro T."/>
            <person name="Shiraishi A."/>
            <person name="Satake H."/>
            <person name="Nakayama K."/>
        </authorList>
    </citation>
    <scope>NUCLEOTIDE SEQUENCE</scope>
</reference>
<dbReference type="SUPFAM" id="SSF57756">
    <property type="entry name" value="Retrovirus zinc finger-like domains"/>
    <property type="match status" value="1"/>
</dbReference>
<organism evidence="4">
    <name type="scientific">Tanacetum cinerariifolium</name>
    <name type="common">Dalmatian daisy</name>
    <name type="synonym">Chrysanthemum cinerariifolium</name>
    <dbReference type="NCBI Taxonomy" id="118510"/>
    <lineage>
        <taxon>Eukaryota</taxon>
        <taxon>Viridiplantae</taxon>
        <taxon>Streptophyta</taxon>
        <taxon>Embryophyta</taxon>
        <taxon>Tracheophyta</taxon>
        <taxon>Spermatophyta</taxon>
        <taxon>Magnoliopsida</taxon>
        <taxon>eudicotyledons</taxon>
        <taxon>Gunneridae</taxon>
        <taxon>Pentapetalae</taxon>
        <taxon>asterids</taxon>
        <taxon>campanulids</taxon>
        <taxon>Asterales</taxon>
        <taxon>Asteraceae</taxon>
        <taxon>Asteroideae</taxon>
        <taxon>Anthemideae</taxon>
        <taxon>Anthemidinae</taxon>
        <taxon>Tanacetum</taxon>
    </lineage>
</organism>
<feature type="compositionally biased region" description="Low complexity" evidence="2">
    <location>
        <begin position="167"/>
        <end position="180"/>
    </location>
</feature>
<keyword evidence="1" id="KW-0479">Metal-binding</keyword>
<feature type="non-terminal residue" evidence="4">
    <location>
        <position position="1"/>
    </location>
</feature>
<keyword evidence="1" id="KW-0862">Zinc</keyword>
<dbReference type="EMBL" id="BKCJ010315797">
    <property type="protein sequence ID" value="GEZ72971.1"/>
    <property type="molecule type" value="Genomic_DNA"/>
</dbReference>
<dbReference type="Gene3D" id="4.10.60.10">
    <property type="entry name" value="Zinc finger, CCHC-type"/>
    <property type="match status" value="1"/>
</dbReference>
<dbReference type="InterPro" id="IPR001878">
    <property type="entry name" value="Znf_CCHC"/>
</dbReference>
<sequence length="691" mass="76693">DESVGSPPSRVILFGDIPTVIPSISMVAPETSTTALVILSAAPVIETTIVGSPNGLCGLVPYLVSDSDSPDEMDSPEYITPLPTTSPLLYTDSSDGPPSQDPYAIIIAHWRYKVITRSSSPSDFPIAPVTASPGTRQRKAILQVRLLSTRRLPWRRVLHRSSDHRLSSSSLPTDSSPVHSSDLDAPDQTHSGSSTRVISPRLGYPSPTTSELSLGDSSERPLHPSSHSAGPSRKRCRYKDSYSSETSMEEDTKIDTTETKDGRELDIIDRDDVRDYIKVDPRDDREEFEASAGDTVVLGIDSGSVRMVDEEIVKPVRGDSSSSFGTRCYKRKKYRSLPILASQSPMELYMMNRQHERMILESVENGPLTWPLIEENGVTRPKKYHELSDTEAIQADCDVKETNIILQGLPPEIYALVSNHKYGSPYQSQQYSHNQSSTPLLVTYPPNDFQSSVHHNVYSPPSSIPQVKYAPLVNQQPKFSQPNSGLIVLVFQKGDDPIDAINHMMSFLTVVVTFWYPTTRRHTSLAAGTSRTYTPGASRNNYGKQRTVICYNCIGEGHMSKQCNKPKRKQDDSWFKDKVLLVQAQANGQILHEEKLAFLVDPGIAEAQPTQTAMPCSKQSNIVNHSETEITSDSNIIPYSQYVSESQQTVVQNFNSPAQEDALILYVIEQLKTQVVNYTKINLDNKSVNDT</sequence>
<dbReference type="PROSITE" id="PS50158">
    <property type="entry name" value="ZF_CCHC"/>
    <property type="match status" value="1"/>
</dbReference>
<dbReference type="InterPro" id="IPR036875">
    <property type="entry name" value="Znf_CCHC_sf"/>
</dbReference>
<evidence type="ECO:0000256" key="2">
    <source>
        <dbReference type="SAM" id="MobiDB-lite"/>
    </source>
</evidence>
<evidence type="ECO:0000313" key="4">
    <source>
        <dbReference type="EMBL" id="GEZ72971.1"/>
    </source>
</evidence>
<dbReference type="AlphaFoldDB" id="A0A699INQ7"/>
<dbReference type="GO" id="GO:0003676">
    <property type="term" value="F:nucleic acid binding"/>
    <property type="evidence" value="ECO:0007669"/>
    <property type="project" value="InterPro"/>
</dbReference>